<dbReference type="GO" id="GO:0046872">
    <property type="term" value="F:metal ion binding"/>
    <property type="evidence" value="ECO:0007669"/>
    <property type="project" value="UniProtKB-KW"/>
</dbReference>
<evidence type="ECO:0000259" key="11">
    <source>
        <dbReference type="PROSITE" id="PS50042"/>
    </source>
</evidence>
<reference evidence="13" key="1">
    <citation type="journal article" date="2023" name="Commun. Biol.">
        <title>Genome analysis of Parmales, the sister group of diatoms, reveals the evolutionary specialization of diatoms from phago-mixotrophs to photoautotrophs.</title>
        <authorList>
            <person name="Ban H."/>
            <person name="Sato S."/>
            <person name="Yoshikawa S."/>
            <person name="Yamada K."/>
            <person name="Nakamura Y."/>
            <person name="Ichinomiya M."/>
            <person name="Sato N."/>
            <person name="Blanc-Mathieu R."/>
            <person name="Endo H."/>
            <person name="Kuwata A."/>
            <person name="Ogata H."/>
        </authorList>
    </citation>
    <scope>NUCLEOTIDE SEQUENCE [LARGE SCALE GENOMIC DNA]</scope>
    <source>
        <strain evidence="13">NIES 3701</strain>
    </source>
</reference>
<dbReference type="GO" id="GO:0005634">
    <property type="term" value="C:nucleus"/>
    <property type="evidence" value="ECO:0007669"/>
    <property type="project" value="TreeGrafter"/>
</dbReference>
<dbReference type="SUPFAM" id="SSF56281">
    <property type="entry name" value="Metallo-hydrolase/oxidoreductase"/>
    <property type="match status" value="1"/>
</dbReference>
<organism evidence="12 13">
    <name type="scientific">Triparma strigata</name>
    <dbReference type="NCBI Taxonomy" id="1606541"/>
    <lineage>
        <taxon>Eukaryota</taxon>
        <taxon>Sar</taxon>
        <taxon>Stramenopiles</taxon>
        <taxon>Ochrophyta</taxon>
        <taxon>Bolidophyceae</taxon>
        <taxon>Parmales</taxon>
        <taxon>Triparmaceae</taxon>
        <taxon>Triparma</taxon>
    </lineage>
</organism>
<keyword evidence="4" id="KW-0479">Metal-binding</keyword>
<proteinExistence type="inferred from homology"/>
<dbReference type="Gene3D" id="2.60.120.10">
    <property type="entry name" value="Jelly Rolls"/>
    <property type="match status" value="2"/>
</dbReference>
<dbReference type="GO" id="GO:0042781">
    <property type="term" value="F:3'-tRNA processing endoribonuclease activity"/>
    <property type="evidence" value="ECO:0007669"/>
    <property type="project" value="TreeGrafter"/>
</dbReference>
<dbReference type="AlphaFoldDB" id="A0A9W7BYZ8"/>
<evidence type="ECO:0000256" key="9">
    <source>
        <dbReference type="ARBA" id="ARBA00061002"/>
    </source>
</evidence>
<comment type="subcellular location">
    <subcellularLocation>
        <location evidence="2">Cytoplasm</location>
    </subcellularLocation>
</comment>
<dbReference type="PANTHER" id="PTHR46018:SF2">
    <property type="entry name" value="ZINC PHOSPHODIESTERASE ELAC PROTEIN 1"/>
    <property type="match status" value="1"/>
</dbReference>
<evidence type="ECO:0000313" key="13">
    <source>
        <dbReference type="Proteomes" id="UP001165085"/>
    </source>
</evidence>
<evidence type="ECO:0000256" key="3">
    <source>
        <dbReference type="ARBA" id="ARBA00022490"/>
    </source>
</evidence>
<evidence type="ECO:0000256" key="7">
    <source>
        <dbReference type="ARBA" id="ARBA00022801"/>
    </source>
</evidence>
<comment type="similarity">
    <text evidence="9">Belongs to the metallo-beta-lactamase superfamily. cNMP phosphodiesterase family.</text>
</comment>
<dbReference type="InterPro" id="IPR036866">
    <property type="entry name" value="RibonucZ/Hydroxyglut_hydro"/>
</dbReference>
<comment type="cofactor">
    <cofactor evidence="1">
        <name>Mg(2+)</name>
        <dbReference type="ChEBI" id="CHEBI:18420"/>
    </cofactor>
</comment>
<dbReference type="Pfam" id="PF23023">
    <property type="entry name" value="Anti-Pycsar_Apyc1"/>
    <property type="match status" value="1"/>
</dbReference>
<evidence type="ECO:0000256" key="6">
    <source>
        <dbReference type="ARBA" id="ARBA00022741"/>
    </source>
</evidence>
<dbReference type="InterPro" id="IPR000595">
    <property type="entry name" value="cNMP-bd_dom"/>
</dbReference>
<evidence type="ECO:0000256" key="8">
    <source>
        <dbReference type="ARBA" id="ARBA00022842"/>
    </source>
</evidence>
<dbReference type="GO" id="GO:0005829">
    <property type="term" value="C:cytosol"/>
    <property type="evidence" value="ECO:0007669"/>
    <property type="project" value="UniProtKB-ARBA"/>
</dbReference>
<dbReference type="PROSITE" id="PS50042">
    <property type="entry name" value="CNMP_BINDING_3"/>
    <property type="match status" value="2"/>
</dbReference>
<feature type="domain" description="Cyclic nucleotide-binding" evidence="11">
    <location>
        <begin position="574"/>
        <end position="687"/>
    </location>
</feature>
<dbReference type="EMBL" id="BRXY01000462">
    <property type="protein sequence ID" value="GMH96189.1"/>
    <property type="molecule type" value="Genomic_DNA"/>
</dbReference>
<dbReference type="InterPro" id="IPR014710">
    <property type="entry name" value="RmlC-like_jellyroll"/>
</dbReference>
<keyword evidence="6" id="KW-0547">Nucleotide-binding</keyword>
<dbReference type="FunFam" id="3.60.15.10:FF:000029">
    <property type="entry name" value="Cyclic nucleotide-binding domain protein"/>
    <property type="match status" value="1"/>
</dbReference>
<dbReference type="PANTHER" id="PTHR46018">
    <property type="entry name" value="ZINC PHOSPHODIESTERASE ELAC PROTEIN 1"/>
    <property type="match status" value="1"/>
</dbReference>
<accession>A0A9W7BYZ8</accession>
<evidence type="ECO:0000256" key="4">
    <source>
        <dbReference type="ARBA" id="ARBA00022723"/>
    </source>
</evidence>
<name>A0A9W7BYZ8_9STRA</name>
<feature type="domain" description="Cyclic nucleotide-binding" evidence="11">
    <location>
        <begin position="721"/>
        <end position="770"/>
    </location>
</feature>
<evidence type="ECO:0000256" key="5">
    <source>
        <dbReference type="ARBA" id="ARBA00022737"/>
    </source>
</evidence>
<keyword evidence="5" id="KW-0677">Repeat</keyword>
<dbReference type="InterPro" id="IPR001279">
    <property type="entry name" value="Metallo-B-lactamas"/>
</dbReference>
<evidence type="ECO:0000256" key="10">
    <source>
        <dbReference type="SAM" id="MobiDB-lite"/>
    </source>
</evidence>
<keyword evidence="3" id="KW-0963">Cytoplasm</keyword>
<evidence type="ECO:0000256" key="1">
    <source>
        <dbReference type="ARBA" id="ARBA00001946"/>
    </source>
</evidence>
<evidence type="ECO:0000256" key="2">
    <source>
        <dbReference type="ARBA" id="ARBA00004496"/>
    </source>
</evidence>
<keyword evidence="8" id="KW-0460">Magnesium</keyword>
<keyword evidence="13" id="KW-1185">Reference proteome</keyword>
<dbReference type="OrthoDB" id="421226at2759"/>
<dbReference type="GO" id="GO:0000166">
    <property type="term" value="F:nucleotide binding"/>
    <property type="evidence" value="ECO:0007669"/>
    <property type="project" value="UniProtKB-KW"/>
</dbReference>
<feature type="region of interest" description="Disordered" evidence="10">
    <location>
        <begin position="186"/>
        <end position="208"/>
    </location>
</feature>
<dbReference type="Proteomes" id="UP001165085">
    <property type="component" value="Unassembled WGS sequence"/>
</dbReference>
<protein>
    <recommendedName>
        <fullName evidence="11">Cyclic nucleotide-binding domain-containing protein</fullName>
    </recommendedName>
</protein>
<dbReference type="Gene3D" id="3.60.15.10">
    <property type="entry name" value="Ribonuclease Z/Hydroxyacylglutathione hydrolase-like"/>
    <property type="match status" value="1"/>
</dbReference>
<dbReference type="InterPro" id="IPR018490">
    <property type="entry name" value="cNMP-bd_dom_sf"/>
</dbReference>
<dbReference type="SUPFAM" id="SSF51206">
    <property type="entry name" value="cAMP-binding domain-like"/>
    <property type="match status" value="2"/>
</dbReference>
<evidence type="ECO:0000313" key="12">
    <source>
        <dbReference type="EMBL" id="GMH96189.1"/>
    </source>
</evidence>
<keyword evidence="7" id="KW-0378">Hydrolase</keyword>
<dbReference type="SMART" id="SM00849">
    <property type="entry name" value="Lactamase_B"/>
    <property type="match status" value="1"/>
</dbReference>
<gene>
    <name evidence="12" type="ORF">TrST_g13189</name>
</gene>
<sequence length="945" mass="104785">MDSPLFGSSVSEFEFPAYFNYFVMRKAVVLIVEGEREERDVRKVFEETLFGPKSFRGPHAESWREEDYGKDYSRNLKADFKREFEYFRCIPGTKKELSIEMLLSFKHFTPVSPSLAPPSLHPPSSPPYTPTSLCVIKPPEPNSDTIEIYKSYASQKYIINTVSPSNTVTGTATITPSEIQDPQQTTIDGFQKKSPPPRRPLTTLTPPSPKNYFSPPSFGCTILGNSHGFDPSGSVSGYVIWLNGRGILVDPPPFSSKTLEAEGVRRSCIIGVVLTHCHADHDAGTFMKILEGGGKVVIITTDTIYRSFIRKYSALSEISETFLRRSHRFRPAKIGEPLKIFGSVFKFFHSLHTIPCVGFRVEWRSRSIVFSGDHLNDPKTLEKLVKDKVMTRERANMLNEMPLQDCDLLLHESGAPPIHTTLEVLEALPEEVKARMYVVHTSNLPEDSTLRVAPTGTAGTIRISETVPGYVLPQNKALTPNPTPEQRRSSLLPADSILQPVSRSSIAANASSAYSPHGAFASMMDLEGRRAQLTRSETKGINAERTSNSSTLSLRETSSSDSWFMLSLLYNLPFVSDLAYASVMELLELSQIMTYVKGSTVLKKEERRDHLVMVWEGEIVECHTHDQDAREPVTFHAGDWTGPLTFQPNVDQSCEASSASKRRVVANSPGGVKIIKIAVSEFKFVLGTGSQLYSKFQEVRRIEKGLPASDSFGKIIKENSSLRHLNPIQHRHLESLTRSRVVYEPGDYLWRRGDFSDATFLVIRGSAEFLSCRGSWEINKARSGSLDTPRCATLEAALSEAKKSVDISDGGVDAASGFATVSRRRATIALPTSSATVEESLSRSFGSSNDLESAALDEKRHEALDSSDLRQHKVGRSAFVGNVSEFMLAEEEPDSKNISQGRHKSTLRAGCKGCEVIVFSKDDFMHFLNTHSGILLSLLGTEVVV</sequence>
<comment type="caution">
    <text evidence="12">The sequence shown here is derived from an EMBL/GenBank/DDBJ whole genome shotgun (WGS) entry which is preliminary data.</text>
</comment>